<dbReference type="InterPro" id="IPR016495">
    <property type="entry name" value="p53_neg-reg_MDM_2/4"/>
</dbReference>
<dbReference type="InterPro" id="IPR036885">
    <property type="entry name" value="SWIB_MDM2_dom_sf"/>
</dbReference>
<dbReference type="InterPro" id="IPR003121">
    <property type="entry name" value="SWIB_MDM2_domain"/>
</dbReference>
<dbReference type="AlphaFoldDB" id="A0AAN9BM84"/>
<dbReference type="SUPFAM" id="SSF47592">
    <property type="entry name" value="SWIB/MDM2 domain"/>
    <property type="match status" value="1"/>
</dbReference>
<name>A0AAN9BM84_9CAEN</name>
<dbReference type="GO" id="GO:0008270">
    <property type="term" value="F:zinc ion binding"/>
    <property type="evidence" value="ECO:0007669"/>
    <property type="project" value="UniProtKB-KW"/>
</dbReference>
<dbReference type="Gene3D" id="3.30.40.10">
    <property type="entry name" value="Zinc/RING finger domain, C3HC4 (zinc finger)"/>
    <property type="match status" value="1"/>
</dbReference>
<dbReference type="GO" id="GO:0051726">
    <property type="term" value="P:regulation of cell cycle"/>
    <property type="evidence" value="ECO:0007669"/>
    <property type="project" value="InterPro"/>
</dbReference>
<dbReference type="EMBL" id="JBAMIC010000004">
    <property type="protein sequence ID" value="KAK7108202.1"/>
    <property type="molecule type" value="Genomic_DNA"/>
</dbReference>
<dbReference type="Pfam" id="PF13920">
    <property type="entry name" value="zf-C3HC4_3"/>
    <property type="match status" value="1"/>
</dbReference>
<evidence type="ECO:0000256" key="5">
    <source>
        <dbReference type="ARBA" id="ARBA00022833"/>
    </source>
</evidence>
<dbReference type="GO" id="GO:0061630">
    <property type="term" value="F:ubiquitin protein ligase activity"/>
    <property type="evidence" value="ECO:0007669"/>
    <property type="project" value="TreeGrafter"/>
</dbReference>
<gene>
    <name evidence="12" type="ORF">V1264_015981</name>
</gene>
<keyword evidence="13" id="KW-1185">Reference proteome</keyword>
<evidence type="ECO:0008006" key="14">
    <source>
        <dbReference type="Google" id="ProtNLM"/>
    </source>
</evidence>
<evidence type="ECO:0000256" key="7">
    <source>
        <dbReference type="PROSITE-ProRule" id="PRU00322"/>
    </source>
</evidence>
<dbReference type="Pfam" id="PF02201">
    <property type="entry name" value="SWIB"/>
    <property type="match status" value="1"/>
</dbReference>
<feature type="compositionally biased region" description="Low complexity" evidence="8">
    <location>
        <begin position="196"/>
        <end position="221"/>
    </location>
</feature>
<dbReference type="InterPro" id="IPR036443">
    <property type="entry name" value="Znf_RanBP2_sf"/>
</dbReference>
<feature type="compositionally biased region" description="Basic and acidic residues" evidence="8">
    <location>
        <begin position="313"/>
        <end position="326"/>
    </location>
</feature>
<dbReference type="InterPro" id="IPR001841">
    <property type="entry name" value="Znf_RING"/>
</dbReference>
<keyword evidence="3" id="KW-0479">Metal-binding</keyword>
<dbReference type="InterPro" id="IPR013083">
    <property type="entry name" value="Znf_RING/FYVE/PHD"/>
</dbReference>
<dbReference type="PROSITE" id="PS50089">
    <property type="entry name" value="ZF_RING_2"/>
    <property type="match status" value="1"/>
</dbReference>
<evidence type="ECO:0000259" key="11">
    <source>
        <dbReference type="PROSITE" id="PS51925"/>
    </source>
</evidence>
<feature type="compositionally biased region" description="Polar residues" evidence="8">
    <location>
        <begin position="483"/>
        <end position="529"/>
    </location>
</feature>
<sequence length="612" mass="66920">MNASVPGYMMSSSGESDGAPHIVHVFQPTINCGASSGSTEAKDMHSFWGGGFQPAGGVSQQPHTPPNCQHPAGSASPSQQYTVEEQVTTVRIPMRRPTQEFLEILQEGGAQGEVFTMKEIIHHMKDYIIKHQLYDPVDPRIVHCRNHALGRLLQVNRFTVNEAVPLFLKNTLTMPDSCIRIRRQLVKKAVDSSGAATTAGASQGGNCAAGTVTSTTESEGSPAVDRPEDGAPASSNVPHRSNIELTGEPASSDNQRTSVNIEYGDEVDGSLPMVQVNLGTRERPSQRPTYQAPEEESFSVQYDSDHFAVEYEVEASDHPSESEHSSHGSGKQEFLVVQRESDVEFWADYSDTETNSDAELGDADRWLCETCTTRNVPFYRHCAKCWALRPDWLPDANLPSSTSSDPLPAEPQGIQHGYHAMSSESNDEQQHVSSQGSLRQWKVGDRVRRRRIRVVSASSPDRNSESLVSLSEDEGPRTFVNEEASTTLNSSGQEVMSSQGNALSQETASSQSTEPRDSFSQSQPGCSSQDVRERGGGKWRGKGKGSRDSDRVAPSSDVCVVCASRPKTGCIIHGSSGHQVCCYRCAKRLRRKNLPCPVCRRPIQKVIKNFVL</sequence>
<dbReference type="GO" id="GO:0016567">
    <property type="term" value="P:protein ubiquitination"/>
    <property type="evidence" value="ECO:0007669"/>
    <property type="project" value="TreeGrafter"/>
</dbReference>
<dbReference type="InterPro" id="IPR001876">
    <property type="entry name" value="Znf_RanBP2"/>
</dbReference>
<dbReference type="Proteomes" id="UP001374579">
    <property type="component" value="Unassembled WGS sequence"/>
</dbReference>
<proteinExistence type="inferred from homology"/>
<evidence type="ECO:0000256" key="8">
    <source>
        <dbReference type="SAM" id="MobiDB-lite"/>
    </source>
</evidence>
<evidence type="ECO:0000259" key="10">
    <source>
        <dbReference type="PROSITE" id="PS50199"/>
    </source>
</evidence>
<feature type="compositionally biased region" description="Polar residues" evidence="8">
    <location>
        <begin position="456"/>
        <end position="469"/>
    </location>
</feature>
<comment type="similarity">
    <text evidence="2">Belongs to the MDM2/MDM4 family.</text>
</comment>
<dbReference type="GO" id="GO:0005634">
    <property type="term" value="C:nucleus"/>
    <property type="evidence" value="ECO:0007669"/>
    <property type="project" value="UniProtKB-SubCell"/>
</dbReference>
<dbReference type="Gene3D" id="1.10.245.10">
    <property type="entry name" value="SWIB/MDM2 domain"/>
    <property type="match status" value="1"/>
</dbReference>
<comment type="caution">
    <text evidence="12">The sequence shown here is derived from an EMBL/GenBank/DDBJ whole genome shotgun (WGS) entry which is preliminary data.</text>
</comment>
<dbReference type="PROSITE" id="PS51925">
    <property type="entry name" value="SWIB_MDM2"/>
    <property type="match status" value="1"/>
</dbReference>
<keyword evidence="4 7" id="KW-0863">Zinc-finger</keyword>
<evidence type="ECO:0000256" key="6">
    <source>
        <dbReference type="ARBA" id="ARBA00023242"/>
    </source>
</evidence>
<dbReference type="PROSITE" id="PS50199">
    <property type="entry name" value="ZF_RANBP2_2"/>
    <property type="match status" value="1"/>
</dbReference>
<evidence type="ECO:0000259" key="9">
    <source>
        <dbReference type="PROSITE" id="PS50089"/>
    </source>
</evidence>
<dbReference type="PANTHER" id="PTHR46858">
    <property type="entry name" value="OS05G0521000 PROTEIN"/>
    <property type="match status" value="1"/>
</dbReference>
<evidence type="ECO:0000313" key="13">
    <source>
        <dbReference type="Proteomes" id="UP001374579"/>
    </source>
</evidence>
<dbReference type="Gene3D" id="2.30.30.380">
    <property type="entry name" value="Zn-finger domain of Sec23/24"/>
    <property type="match status" value="1"/>
</dbReference>
<dbReference type="PIRSF" id="PIRSF006748">
    <property type="entry name" value="p53_MDM_2/4"/>
    <property type="match status" value="1"/>
</dbReference>
<dbReference type="PROSITE" id="PS01358">
    <property type="entry name" value="ZF_RANBP2_1"/>
    <property type="match status" value="1"/>
</dbReference>
<feature type="region of interest" description="Disordered" evidence="8">
    <location>
        <begin position="313"/>
        <end position="332"/>
    </location>
</feature>
<feature type="region of interest" description="Disordered" evidence="8">
    <location>
        <begin position="196"/>
        <end position="256"/>
    </location>
</feature>
<keyword evidence="5" id="KW-0862">Zinc</keyword>
<evidence type="ECO:0000313" key="12">
    <source>
        <dbReference type="EMBL" id="KAK7108202.1"/>
    </source>
</evidence>
<keyword evidence="6" id="KW-0539">Nucleus</keyword>
<dbReference type="CDD" id="cd10566">
    <property type="entry name" value="MDM2_like"/>
    <property type="match status" value="1"/>
</dbReference>
<dbReference type="GO" id="GO:0010468">
    <property type="term" value="P:regulation of gene expression"/>
    <property type="evidence" value="ECO:0007669"/>
    <property type="project" value="TreeGrafter"/>
</dbReference>
<dbReference type="PANTHER" id="PTHR46858:SF5">
    <property type="entry name" value="E3 UBIQUITIN-PROTEIN LIGASE APD1-RELATED"/>
    <property type="match status" value="1"/>
</dbReference>
<accession>A0AAN9BM84</accession>
<evidence type="ECO:0000256" key="2">
    <source>
        <dbReference type="ARBA" id="ARBA00005803"/>
    </source>
</evidence>
<reference evidence="12 13" key="1">
    <citation type="submission" date="2024-02" db="EMBL/GenBank/DDBJ databases">
        <title>Chromosome-scale genome assembly of the rough periwinkle Littorina saxatilis.</title>
        <authorList>
            <person name="De Jode A."/>
            <person name="Faria R."/>
            <person name="Formenti G."/>
            <person name="Sims Y."/>
            <person name="Smith T.P."/>
            <person name="Tracey A."/>
            <person name="Wood J.M.D."/>
            <person name="Zagrodzka Z.B."/>
            <person name="Johannesson K."/>
            <person name="Butlin R.K."/>
            <person name="Leder E.H."/>
        </authorList>
    </citation>
    <scope>NUCLEOTIDE SEQUENCE [LARGE SCALE GENOMIC DNA]</scope>
    <source>
        <strain evidence="12">Snail1</strain>
        <tissue evidence="12">Muscle</tissue>
    </source>
</reference>
<feature type="region of interest" description="Disordered" evidence="8">
    <location>
        <begin position="278"/>
        <end position="298"/>
    </location>
</feature>
<dbReference type="CDD" id="cd16646">
    <property type="entry name" value="mRING-HC-C2H2C4_MDM2-like"/>
    <property type="match status" value="1"/>
</dbReference>
<feature type="domain" description="RING-type" evidence="9">
    <location>
        <begin position="559"/>
        <end position="600"/>
    </location>
</feature>
<evidence type="ECO:0000256" key="1">
    <source>
        <dbReference type="ARBA" id="ARBA00004123"/>
    </source>
</evidence>
<comment type="subcellular location">
    <subcellularLocation>
        <location evidence="1">Nucleus</location>
    </subcellularLocation>
</comment>
<evidence type="ECO:0000256" key="4">
    <source>
        <dbReference type="ARBA" id="ARBA00022771"/>
    </source>
</evidence>
<dbReference type="GO" id="GO:0043066">
    <property type="term" value="P:negative regulation of apoptotic process"/>
    <property type="evidence" value="ECO:0007669"/>
    <property type="project" value="InterPro"/>
</dbReference>
<feature type="domain" description="DM2" evidence="11">
    <location>
        <begin position="93"/>
        <end position="174"/>
    </location>
</feature>
<evidence type="ECO:0000256" key="3">
    <source>
        <dbReference type="ARBA" id="ARBA00022723"/>
    </source>
</evidence>
<feature type="domain" description="RanBP2-type" evidence="10">
    <location>
        <begin position="362"/>
        <end position="391"/>
    </location>
</feature>
<organism evidence="12 13">
    <name type="scientific">Littorina saxatilis</name>
    <dbReference type="NCBI Taxonomy" id="31220"/>
    <lineage>
        <taxon>Eukaryota</taxon>
        <taxon>Metazoa</taxon>
        <taxon>Spiralia</taxon>
        <taxon>Lophotrochozoa</taxon>
        <taxon>Mollusca</taxon>
        <taxon>Gastropoda</taxon>
        <taxon>Caenogastropoda</taxon>
        <taxon>Littorinimorpha</taxon>
        <taxon>Littorinoidea</taxon>
        <taxon>Littorinidae</taxon>
        <taxon>Littorina</taxon>
    </lineage>
</organism>
<protein>
    <recommendedName>
        <fullName evidence="14">RING-type E3 ubiquitin transferase</fullName>
    </recommendedName>
</protein>
<dbReference type="SUPFAM" id="SSF90209">
    <property type="entry name" value="Ran binding protein zinc finger-like"/>
    <property type="match status" value="1"/>
</dbReference>
<feature type="region of interest" description="Disordered" evidence="8">
    <location>
        <begin position="50"/>
        <end position="81"/>
    </location>
</feature>
<feature type="region of interest" description="Disordered" evidence="8">
    <location>
        <begin position="420"/>
        <end position="552"/>
    </location>
</feature>